<organism evidence="14 15">
    <name type="scientific">Roseburia hominis</name>
    <dbReference type="NCBI Taxonomy" id="301301"/>
    <lineage>
        <taxon>Bacteria</taxon>
        <taxon>Bacillati</taxon>
        <taxon>Bacillota</taxon>
        <taxon>Clostridia</taxon>
        <taxon>Lachnospirales</taxon>
        <taxon>Lachnospiraceae</taxon>
        <taxon>Roseburia</taxon>
    </lineage>
</organism>
<dbReference type="SUPFAM" id="SSF53098">
    <property type="entry name" value="Ribonuclease H-like"/>
    <property type="match status" value="1"/>
</dbReference>
<evidence type="ECO:0000256" key="8">
    <source>
        <dbReference type="ARBA" id="ARBA00022723"/>
    </source>
</evidence>
<reference evidence="14 15" key="1">
    <citation type="submission" date="2018-08" db="EMBL/GenBank/DDBJ databases">
        <title>A genome reference for cultivated species of the human gut microbiota.</title>
        <authorList>
            <person name="Zou Y."/>
            <person name="Xue W."/>
            <person name="Luo G."/>
        </authorList>
    </citation>
    <scope>NUCLEOTIDE SEQUENCE [LARGE SCALE GENOMIC DNA]</scope>
    <source>
        <strain evidence="14 15">AF22-12AC</strain>
    </source>
</reference>
<dbReference type="GO" id="GO:0003676">
    <property type="term" value="F:nucleic acid binding"/>
    <property type="evidence" value="ECO:0007669"/>
    <property type="project" value="InterPro"/>
</dbReference>
<dbReference type="GO" id="GO:0043137">
    <property type="term" value="P:DNA replication, removal of RNA primer"/>
    <property type="evidence" value="ECO:0007669"/>
    <property type="project" value="TreeGrafter"/>
</dbReference>
<accession>A0A395VAU1</accession>
<dbReference type="PROSITE" id="PS50879">
    <property type="entry name" value="RNASE_H_1"/>
    <property type="match status" value="1"/>
</dbReference>
<dbReference type="FunFam" id="3.40.970.10:FF:000002">
    <property type="entry name" value="Ribonuclease H"/>
    <property type="match status" value="1"/>
</dbReference>
<protein>
    <recommendedName>
        <fullName evidence="6">Ribonuclease H</fullName>
        <ecNumber evidence="5">3.1.26.4</ecNumber>
    </recommendedName>
</protein>
<dbReference type="InterPro" id="IPR002156">
    <property type="entry name" value="RNaseH_domain"/>
</dbReference>
<keyword evidence="11" id="KW-0460">Magnesium</keyword>
<comment type="similarity">
    <text evidence="4">Belongs to the RNase H family.</text>
</comment>
<evidence type="ECO:0000259" key="13">
    <source>
        <dbReference type="PROSITE" id="PS50879"/>
    </source>
</evidence>
<evidence type="ECO:0000256" key="3">
    <source>
        <dbReference type="ARBA" id="ARBA00004065"/>
    </source>
</evidence>
<evidence type="ECO:0000256" key="1">
    <source>
        <dbReference type="ARBA" id="ARBA00000077"/>
    </source>
</evidence>
<dbReference type="GO" id="GO:0004523">
    <property type="term" value="F:RNA-DNA hybrid ribonuclease activity"/>
    <property type="evidence" value="ECO:0007669"/>
    <property type="project" value="UniProtKB-EC"/>
</dbReference>
<keyword evidence="7" id="KW-0540">Nuclease</keyword>
<name>A0A395VAU1_9FIRM</name>
<keyword evidence="10" id="KW-0378">Hydrolase</keyword>
<feature type="domain" description="RNase H type-1" evidence="13">
    <location>
        <begin position="98"/>
        <end position="235"/>
    </location>
</feature>
<evidence type="ECO:0000313" key="14">
    <source>
        <dbReference type="EMBL" id="RGS42437.1"/>
    </source>
</evidence>
<evidence type="ECO:0000256" key="2">
    <source>
        <dbReference type="ARBA" id="ARBA00001946"/>
    </source>
</evidence>
<evidence type="ECO:0000256" key="4">
    <source>
        <dbReference type="ARBA" id="ARBA00005300"/>
    </source>
</evidence>
<dbReference type="InterPro" id="IPR036397">
    <property type="entry name" value="RNaseH_sf"/>
</dbReference>
<dbReference type="CDD" id="cd09277">
    <property type="entry name" value="RNase_HI_bacteria_like"/>
    <property type="match status" value="1"/>
</dbReference>
<evidence type="ECO:0000313" key="15">
    <source>
        <dbReference type="Proteomes" id="UP000266172"/>
    </source>
</evidence>
<dbReference type="EMBL" id="QRVL01000001">
    <property type="protein sequence ID" value="RGS42437.1"/>
    <property type="molecule type" value="Genomic_DNA"/>
</dbReference>
<evidence type="ECO:0000256" key="7">
    <source>
        <dbReference type="ARBA" id="ARBA00022722"/>
    </source>
</evidence>
<keyword evidence="9" id="KW-0255">Endonuclease</keyword>
<dbReference type="Gene3D" id="3.40.970.10">
    <property type="entry name" value="Ribonuclease H1, N-terminal domain"/>
    <property type="match status" value="1"/>
</dbReference>
<dbReference type="AlphaFoldDB" id="A0A395VAU1"/>
<dbReference type="RefSeq" id="WP_118096671.1">
    <property type="nucleotide sequence ID" value="NZ_QRVL01000001.1"/>
</dbReference>
<dbReference type="Pfam" id="PF00075">
    <property type="entry name" value="RNase_H"/>
    <property type="match status" value="1"/>
</dbReference>
<sequence length="238" mass="25514">MAVKYYAVAVGKKPGIYTKWDECRAMVHGFPGAVYKSFKTLEEAETFLESAPARGGEAHAKGAAQQKTTQGAAQQKSGTAGDGKAETRGAESAGETEDLPENYAFVDGSFHAGTGVYGYGGFLIHTGGKEVLQGAGKEPEMASMRNVAGEVLGSMAAIEKALELGLKDLTIYYDYMGIEMWAKGLWKRNKKGTVAYYEYVRSVEDKIRLSFVKVKGHSGVMGNEEADRLAKEAVGITG</sequence>
<evidence type="ECO:0000256" key="9">
    <source>
        <dbReference type="ARBA" id="ARBA00022759"/>
    </source>
</evidence>
<evidence type="ECO:0000256" key="5">
    <source>
        <dbReference type="ARBA" id="ARBA00012180"/>
    </source>
</evidence>
<dbReference type="InterPro" id="IPR037056">
    <property type="entry name" value="RNase_H1_N_sf"/>
</dbReference>
<comment type="function">
    <text evidence="3">Endonuclease that specifically degrades the RNA of RNA-DNA hybrids.</text>
</comment>
<evidence type="ECO:0000256" key="10">
    <source>
        <dbReference type="ARBA" id="ARBA00022801"/>
    </source>
</evidence>
<dbReference type="InterPro" id="IPR012337">
    <property type="entry name" value="RNaseH-like_sf"/>
</dbReference>
<dbReference type="InterPro" id="IPR011320">
    <property type="entry name" value="RNase_H1_N"/>
</dbReference>
<comment type="cofactor">
    <cofactor evidence="2">
        <name>Mg(2+)</name>
        <dbReference type="ChEBI" id="CHEBI:18420"/>
    </cofactor>
</comment>
<feature type="region of interest" description="Disordered" evidence="12">
    <location>
        <begin position="53"/>
        <end position="98"/>
    </location>
</feature>
<dbReference type="Pfam" id="PF01693">
    <property type="entry name" value="Cauli_VI"/>
    <property type="match status" value="1"/>
</dbReference>
<evidence type="ECO:0000256" key="6">
    <source>
        <dbReference type="ARBA" id="ARBA00017721"/>
    </source>
</evidence>
<dbReference type="EC" id="3.1.26.4" evidence="5"/>
<gene>
    <name evidence="14" type="ORF">DWX93_03700</name>
</gene>
<dbReference type="InterPro" id="IPR050092">
    <property type="entry name" value="RNase_H"/>
</dbReference>
<keyword evidence="8" id="KW-0479">Metal-binding</keyword>
<comment type="caution">
    <text evidence="14">The sequence shown here is derived from an EMBL/GenBank/DDBJ whole genome shotgun (WGS) entry which is preliminary data.</text>
</comment>
<dbReference type="Gene3D" id="3.30.420.10">
    <property type="entry name" value="Ribonuclease H-like superfamily/Ribonuclease H"/>
    <property type="match status" value="1"/>
</dbReference>
<dbReference type="PANTHER" id="PTHR10642">
    <property type="entry name" value="RIBONUCLEASE H1"/>
    <property type="match status" value="1"/>
</dbReference>
<evidence type="ECO:0000256" key="12">
    <source>
        <dbReference type="SAM" id="MobiDB-lite"/>
    </source>
</evidence>
<dbReference type="Proteomes" id="UP000266172">
    <property type="component" value="Unassembled WGS sequence"/>
</dbReference>
<feature type="compositionally biased region" description="Low complexity" evidence="12">
    <location>
        <begin position="61"/>
        <end position="76"/>
    </location>
</feature>
<proteinExistence type="inferred from homology"/>
<dbReference type="InterPro" id="IPR009027">
    <property type="entry name" value="Ribosomal_bL9/RNase_H1_N"/>
</dbReference>
<dbReference type="SUPFAM" id="SSF55658">
    <property type="entry name" value="L9 N-domain-like"/>
    <property type="match status" value="1"/>
</dbReference>
<dbReference type="PANTHER" id="PTHR10642:SF26">
    <property type="entry name" value="RIBONUCLEASE H1"/>
    <property type="match status" value="1"/>
</dbReference>
<comment type="catalytic activity">
    <reaction evidence="1">
        <text>Endonucleolytic cleavage to 5'-phosphomonoester.</text>
        <dbReference type="EC" id="3.1.26.4"/>
    </reaction>
</comment>
<evidence type="ECO:0000256" key="11">
    <source>
        <dbReference type="ARBA" id="ARBA00022842"/>
    </source>
</evidence>
<dbReference type="GO" id="GO:0046872">
    <property type="term" value="F:metal ion binding"/>
    <property type="evidence" value="ECO:0007669"/>
    <property type="project" value="UniProtKB-KW"/>
</dbReference>